<feature type="transmembrane region" description="Helical" evidence="2">
    <location>
        <begin position="169"/>
        <end position="187"/>
    </location>
</feature>
<evidence type="ECO:0000256" key="2">
    <source>
        <dbReference type="SAM" id="Phobius"/>
    </source>
</evidence>
<evidence type="ECO:0000313" key="3">
    <source>
        <dbReference type="EMBL" id="RSL81168.1"/>
    </source>
</evidence>
<dbReference type="PANTHER" id="PTHR35179:SF1">
    <property type="entry name" value="INTEGRAL MEMBRANE PROTEIN"/>
    <property type="match status" value="1"/>
</dbReference>
<dbReference type="EMBL" id="NIZV01000775">
    <property type="protein sequence ID" value="RSL81168.1"/>
    <property type="molecule type" value="Genomic_DNA"/>
</dbReference>
<accession>A0A428RUE4</accession>
<dbReference type="PANTHER" id="PTHR35179">
    <property type="entry name" value="PROTEIN CBG02620"/>
    <property type="match status" value="1"/>
</dbReference>
<reference evidence="3 4" key="1">
    <citation type="submission" date="2017-06" db="EMBL/GenBank/DDBJ databases">
        <title>Cmopartive genomic analysis of Ambrosia Fusariam Clade fungi.</title>
        <authorList>
            <person name="Stajich J.E."/>
            <person name="Carrillo J."/>
            <person name="Kijimoto T."/>
            <person name="Eskalen A."/>
            <person name="O'Donnell K."/>
            <person name="Kasson M."/>
        </authorList>
    </citation>
    <scope>NUCLEOTIDE SEQUENCE [LARGE SCALE GENOMIC DNA]</scope>
    <source>
        <strain evidence="3 4">NRRL 20438</strain>
    </source>
</reference>
<evidence type="ECO:0000256" key="1">
    <source>
        <dbReference type="SAM" id="MobiDB-lite"/>
    </source>
</evidence>
<organism evidence="3 4">
    <name type="scientific">Fusarium ambrosium</name>
    <dbReference type="NCBI Taxonomy" id="131363"/>
    <lineage>
        <taxon>Eukaryota</taxon>
        <taxon>Fungi</taxon>
        <taxon>Dikarya</taxon>
        <taxon>Ascomycota</taxon>
        <taxon>Pezizomycotina</taxon>
        <taxon>Sordariomycetes</taxon>
        <taxon>Hypocreomycetidae</taxon>
        <taxon>Hypocreales</taxon>
        <taxon>Nectriaceae</taxon>
        <taxon>Fusarium</taxon>
        <taxon>Fusarium solani species complex</taxon>
    </lineage>
</organism>
<feature type="transmembrane region" description="Helical" evidence="2">
    <location>
        <begin position="207"/>
        <end position="228"/>
    </location>
</feature>
<keyword evidence="2" id="KW-0812">Transmembrane</keyword>
<keyword evidence="2" id="KW-1133">Transmembrane helix</keyword>
<gene>
    <name evidence="3" type="ORF">CDV31_017061</name>
</gene>
<keyword evidence="4" id="KW-1185">Reference proteome</keyword>
<comment type="caution">
    <text evidence="3">The sequence shown here is derived from an EMBL/GenBank/DDBJ whole genome shotgun (WGS) entry which is preliminary data.</text>
</comment>
<feature type="transmembrane region" description="Helical" evidence="2">
    <location>
        <begin position="127"/>
        <end position="149"/>
    </location>
</feature>
<keyword evidence="2" id="KW-0472">Membrane</keyword>
<sequence length="357" mass="40459">MGRYGYLIPDTYVREVPSEVDMNISSIFWGFSLGVAVFSAAKAGKQSWRSWRRARRITVYVAMVWVVWFSSMAIGALAWGFQRQYIDPSFGFYFCVSLFWALQVQFLLLIISNRLSLLMVPERATKLRWFVLGIMLPISISVIIIWVPAQLQINDTWVYLNEIWDRCEKVIFAIIDGLLNCYFIYSIRSQLVENGLMKYTPLYRMNLFLVSVSLSLDVVLVGLIYLSFHPVCYLLKLQVEMNMAELIVKIVRSTGRYGHDEIYHVQSARDKPRTARGAIKVKSSNGLVNARGALETGNITHVGAGGQSDDMEMEIRGGGNSVGITKITQIMVSSSPVNTRDDDDSHSMANSTRRLNC</sequence>
<feature type="compositionally biased region" description="Polar residues" evidence="1">
    <location>
        <begin position="347"/>
        <end position="357"/>
    </location>
</feature>
<feature type="transmembrane region" description="Helical" evidence="2">
    <location>
        <begin position="27"/>
        <end position="45"/>
    </location>
</feature>
<feature type="region of interest" description="Disordered" evidence="1">
    <location>
        <begin position="334"/>
        <end position="357"/>
    </location>
</feature>
<feature type="transmembrane region" description="Helical" evidence="2">
    <location>
        <begin position="57"/>
        <end position="79"/>
    </location>
</feature>
<protein>
    <recommendedName>
        <fullName evidence="5">Integral membrane protein</fullName>
    </recommendedName>
</protein>
<feature type="transmembrane region" description="Helical" evidence="2">
    <location>
        <begin position="91"/>
        <end position="115"/>
    </location>
</feature>
<evidence type="ECO:0008006" key="5">
    <source>
        <dbReference type="Google" id="ProtNLM"/>
    </source>
</evidence>
<name>A0A428RUE4_9HYPO</name>
<dbReference type="Proteomes" id="UP000288429">
    <property type="component" value="Unassembled WGS sequence"/>
</dbReference>
<dbReference type="AlphaFoldDB" id="A0A428RUE4"/>
<proteinExistence type="predicted"/>
<evidence type="ECO:0000313" key="4">
    <source>
        <dbReference type="Proteomes" id="UP000288429"/>
    </source>
</evidence>